<dbReference type="PANTHER" id="PTHR12786">
    <property type="entry name" value="SPLICING FACTOR SF3A-RELATED"/>
    <property type="match status" value="1"/>
</dbReference>
<dbReference type="EMBL" id="CZPT02000790">
    <property type="protein sequence ID" value="SCU67649.1"/>
    <property type="molecule type" value="Genomic_DNA"/>
</dbReference>
<dbReference type="InterPro" id="IPR024598">
    <property type="entry name" value="SF3a60/Prp9_C"/>
</dbReference>
<keyword evidence="4" id="KW-0863">Zinc-finger</keyword>
<evidence type="ECO:0000259" key="8">
    <source>
        <dbReference type="PROSITE" id="PS50171"/>
    </source>
</evidence>
<evidence type="ECO:0000256" key="5">
    <source>
        <dbReference type="ARBA" id="ARBA00022833"/>
    </source>
</evidence>
<dbReference type="InterPro" id="IPR000690">
    <property type="entry name" value="Matrin/U1-C_Znf_C2H2"/>
</dbReference>
<feature type="coiled-coil region" evidence="7">
    <location>
        <begin position="340"/>
        <end position="367"/>
    </location>
</feature>
<dbReference type="GO" id="GO:0003723">
    <property type="term" value="F:RNA binding"/>
    <property type="evidence" value="ECO:0007669"/>
    <property type="project" value="InterPro"/>
</dbReference>
<proteinExistence type="inferred from homology"/>
<dbReference type="VEuPathDB" id="TriTrypDB:TEOVI_000677000"/>
<evidence type="ECO:0000256" key="7">
    <source>
        <dbReference type="SAM" id="Coils"/>
    </source>
</evidence>
<dbReference type="PROSITE" id="PS50171">
    <property type="entry name" value="ZF_MATRIN"/>
    <property type="match status" value="1"/>
</dbReference>
<keyword evidence="10" id="KW-1185">Reference proteome</keyword>
<accession>A0A1G4I760</accession>
<dbReference type="InterPro" id="IPR031774">
    <property type="entry name" value="SF3A3_dom"/>
</dbReference>
<keyword evidence="5" id="KW-0862">Zinc</keyword>
<dbReference type="PANTHER" id="PTHR12786:SF2">
    <property type="entry name" value="SPLICING FACTOR 3A SUBUNIT 3"/>
    <property type="match status" value="1"/>
</dbReference>
<dbReference type="GO" id="GO:0000398">
    <property type="term" value="P:mRNA splicing, via spliceosome"/>
    <property type="evidence" value="ECO:0007669"/>
    <property type="project" value="InterPro"/>
</dbReference>
<evidence type="ECO:0000256" key="1">
    <source>
        <dbReference type="ARBA" id="ARBA00004123"/>
    </source>
</evidence>
<sequence>MFGGVLEKIRLFEADIERHIDSIVQQLLIEDISNKRHQLLRDYFIIQQAEAVEPIAEKLLDIYLDQDDIVSAQEAPAEGEAVYSNALKEFEARIADIREYHRTFRDVPTVKCELDLPDVNALDNVFTLAERYGSCLDLEAHYHRYSNFMLSTSKRALETNHTVGTAWPGRVEYLTFVTSVINIILNDVDPYRKVYGFWSYKEFVEELLKYLVHFHKRVLVMESDVLESTLAKCDADAEEFWSKLVEHKKSVVTISSTAVALPGTSGKSVSSLHAPAPLRRYVKAFALWPITYVESVTPSEIEKPPSLEEVKAVVHIEAKIVVLLQTLLFEHLQETEKVLLRDYSKTVEELEWERDNMQAEFLRSVEEAKKRCATTVEGSVVQAAQHEVAVAFAPEEGKEVPTANGVLAPGTKAGDTNDQLLDSDGKPVARWLVCLQQLHKRFYCEVCGGTVYIGPKVFKDHFGAERHAEGLRRLGVTLHLKNYEGISSIRKVIEMRDKVMGNSRSLRKRIHADQEDEEMQDAQGNVITAGAYRKFQMSRKTG</sequence>
<comment type="caution">
    <text evidence="9">The sequence shown here is derived from an EMBL/GenBank/DDBJ whole genome shotgun (WGS) entry which is preliminary data.</text>
</comment>
<dbReference type="Pfam" id="PF11931">
    <property type="entry name" value="SF3a60_Prp9_C"/>
    <property type="match status" value="1"/>
</dbReference>
<comment type="subcellular location">
    <subcellularLocation>
        <location evidence="1">Nucleus</location>
    </subcellularLocation>
</comment>
<dbReference type="Proteomes" id="UP000195570">
    <property type="component" value="Unassembled WGS sequence"/>
</dbReference>
<protein>
    <submittedName>
        <fullName evidence="9">Splicing factor 3a, putative</fullName>
    </submittedName>
</protein>
<keyword evidence="3" id="KW-0479">Metal-binding</keyword>
<comment type="similarity">
    <text evidence="2">Belongs to the SF3A3 family.</text>
</comment>
<evidence type="ECO:0000313" key="10">
    <source>
        <dbReference type="Proteomes" id="UP000195570"/>
    </source>
</evidence>
<evidence type="ECO:0000256" key="2">
    <source>
        <dbReference type="ARBA" id="ARBA00008776"/>
    </source>
</evidence>
<dbReference type="Pfam" id="PF16837">
    <property type="entry name" value="SF3A3"/>
    <property type="match status" value="1"/>
</dbReference>
<name>A0A1G4I760_TRYEQ</name>
<dbReference type="GO" id="GO:0008270">
    <property type="term" value="F:zinc ion binding"/>
    <property type="evidence" value="ECO:0007669"/>
    <property type="project" value="UniProtKB-KW"/>
</dbReference>
<dbReference type="GeneID" id="92380704"/>
<reference evidence="9" key="1">
    <citation type="submission" date="2016-09" db="EMBL/GenBank/DDBJ databases">
        <authorList>
            <person name="Hebert L."/>
            <person name="Moumen B."/>
        </authorList>
    </citation>
    <scope>NUCLEOTIDE SEQUENCE [LARGE SCALE GENOMIC DNA]</scope>
    <source>
        <strain evidence="9">OVI</strain>
    </source>
</reference>
<feature type="domain" description="Matrin-type" evidence="8">
    <location>
        <begin position="442"/>
        <end position="473"/>
    </location>
</feature>
<dbReference type="InterPro" id="IPR051421">
    <property type="entry name" value="RNA_Proc_DNA_Dmg_Regulator"/>
</dbReference>
<gene>
    <name evidence="9" type="ORF">TEOVI_000677000</name>
</gene>
<keyword evidence="7" id="KW-0175">Coiled coil</keyword>
<dbReference type="GO" id="GO:0005681">
    <property type="term" value="C:spliceosomal complex"/>
    <property type="evidence" value="ECO:0007669"/>
    <property type="project" value="InterPro"/>
</dbReference>
<dbReference type="AlphaFoldDB" id="A0A1G4I760"/>
<dbReference type="RefSeq" id="XP_067078932.1">
    <property type="nucleotide sequence ID" value="XM_067222831.1"/>
</dbReference>
<organism evidence="9 10">
    <name type="scientific">Trypanosoma equiperdum</name>
    <dbReference type="NCBI Taxonomy" id="5694"/>
    <lineage>
        <taxon>Eukaryota</taxon>
        <taxon>Discoba</taxon>
        <taxon>Euglenozoa</taxon>
        <taxon>Kinetoplastea</taxon>
        <taxon>Metakinetoplastina</taxon>
        <taxon>Trypanosomatida</taxon>
        <taxon>Trypanosomatidae</taxon>
        <taxon>Trypanosoma</taxon>
    </lineage>
</organism>
<evidence type="ECO:0000256" key="3">
    <source>
        <dbReference type="ARBA" id="ARBA00022723"/>
    </source>
</evidence>
<evidence type="ECO:0000313" key="9">
    <source>
        <dbReference type="EMBL" id="SCU67649.1"/>
    </source>
</evidence>
<evidence type="ECO:0000256" key="6">
    <source>
        <dbReference type="ARBA" id="ARBA00023242"/>
    </source>
</evidence>
<keyword evidence="6" id="KW-0539">Nucleus</keyword>
<evidence type="ECO:0000256" key="4">
    <source>
        <dbReference type="ARBA" id="ARBA00022771"/>
    </source>
</evidence>